<keyword evidence="2" id="KW-1185">Reference proteome</keyword>
<sequence>MARGLEWEALKAVIREESLSRTYGIWQHLDREFSQQEEVLAALQRQVDNGDSSEVDRLEVRGRIMDLWDRLDNYVGRNYRQ</sequence>
<proteinExistence type="predicted"/>
<evidence type="ECO:0000313" key="2">
    <source>
        <dbReference type="Proteomes" id="UP001066276"/>
    </source>
</evidence>
<evidence type="ECO:0000313" key="1">
    <source>
        <dbReference type="EMBL" id="KAJ1210026.1"/>
    </source>
</evidence>
<gene>
    <name evidence="1" type="ORF">NDU88_005394</name>
</gene>
<protein>
    <submittedName>
        <fullName evidence="1">Uncharacterized protein</fullName>
    </submittedName>
</protein>
<comment type="caution">
    <text evidence="1">The sequence shown here is derived from an EMBL/GenBank/DDBJ whole genome shotgun (WGS) entry which is preliminary data.</text>
</comment>
<organism evidence="1 2">
    <name type="scientific">Pleurodeles waltl</name>
    <name type="common">Iberian ribbed newt</name>
    <dbReference type="NCBI Taxonomy" id="8319"/>
    <lineage>
        <taxon>Eukaryota</taxon>
        <taxon>Metazoa</taxon>
        <taxon>Chordata</taxon>
        <taxon>Craniata</taxon>
        <taxon>Vertebrata</taxon>
        <taxon>Euteleostomi</taxon>
        <taxon>Amphibia</taxon>
        <taxon>Batrachia</taxon>
        <taxon>Caudata</taxon>
        <taxon>Salamandroidea</taxon>
        <taxon>Salamandridae</taxon>
        <taxon>Pleurodelinae</taxon>
        <taxon>Pleurodeles</taxon>
    </lineage>
</organism>
<dbReference type="AlphaFoldDB" id="A0AAV7WBE1"/>
<dbReference type="EMBL" id="JANPWB010000002">
    <property type="protein sequence ID" value="KAJ1210026.1"/>
    <property type="molecule type" value="Genomic_DNA"/>
</dbReference>
<reference evidence="1" key="1">
    <citation type="journal article" date="2022" name="bioRxiv">
        <title>Sequencing and chromosome-scale assembly of the giantPleurodeles waltlgenome.</title>
        <authorList>
            <person name="Brown T."/>
            <person name="Elewa A."/>
            <person name="Iarovenko S."/>
            <person name="Subramanian E."/>
            <person name="Araus A.J."/>
            <person name="Petzold A."/>
            <person name="Susuki M."/>
            <person name="Suzuki K.-i.T."/>
            <person name="Hayashi T."/>
            <person name="Toyoda A."/>
            <person name="Oliveira C."/>
            <person name="Osipova E."/>
            <person name="Leigh N.D."/>
            <person name="Simon A."/>
            <person name="Yun M.H."/>
        </authorList>
    </citation>
    <scope>NUCLEOTIDE SEQUENCE</scope>
    <source>
        <strain evidence="1">20211129_DDA</strain>
        <tissue evidence="1">Liver</tissue>
    </source>
</reference>
<dbReference type="Proteomes" id="UP001066276">
    <property type="component" value="Chromosome 1_2"/>
</dbReference>
<name>A0AAV7WBE1_PLEWA</name>
<accession>A0AAV7WBE1</accession>